<reference evidence="1 2" key="1">
    <citation type="submission" date="2020-01" db="EMBL/GenBank/DDBJ databases">
        <title>Genome sequence of Arachis hypogaea, cultivar Shitouqi.</title>
        <authorList>
            <person name="Zhuang W."/>
            <person name="Chen H."/>
            <person name="Varshney R."/>
            <person name="Wang D."/>
            <person name="Ming R."/>
        </authorList>
    </citation>
    <scope>NUCLEOTIDE SEQUENCE [LARGE SCALE GENOMIC DNA]</scope>
    <source>
        <tissue evidence="1">Young leaf</tissue>
    </source>
</reference>
<evidence type="ECO:0000313" key="2">
    <source>
        <dbReference type="Proteomes" id="UP000464620"/>
    </source>
</evidence>
<organism evidence="1 2">
    <name type="scientific">Arachis hypogaea</name>
    <name type="common">Peanut</name>
    <dbReference type="NCBI Taxonomy" id="3818"/>
    <lineage>
        <taxon>Eukaryota</taxon>
        <taxon>Viridiplantae</taxon>
        <taxon>Streptophyta</taxon>
        <taxon>Embryophyta</taxon>
        <taxon>Tracheophyta</taxon>
        <taxon>Spermatophyta</taxon>
        <taxon>Magnoliopsida</taxon>
        <taxon>eudicotyledons</taxon>
        <taxon>Gunneridae</taxon>
        <taxon>Pentapetalae</taxon>
        <taxon>rosids</taxon>
        <taxon>fabids</taxon>
        <taxon>Fabales</taxon>
        <taxon>Fabaceae</taxon>
        <taxon>Papilionoideae</taxon>
        <taxon>50 kb inversion clade</taxon>
        <taxon>dalbergioids sensu lato</taxon>
        <taxon>Dalbergieae</taxon>
        <taxon>Pterocarpus clade</taxon>
        <taxon>Arachis</taxon>
    </lineage>
</organism>
<proteinExistence type="predicted"/>
<dbReference type="Proteomes" id="UP000464620">
    <property type="component" value="Chromosome B09"/>
</dbReference>
<name>A0A6B9V6N4_ARAHY</name>
<sequence length="125" mass="15217">MWLVIYQRISTKKRLKKFFGGSGCGHHCPDKEESILHVFRDCSKVSRIWTQLIKPEAIEIFFGYHFTYWIEQNLKKELGKEINASWKDLFFTTYWRVWFWKNQEIHNENYQRPINATSEIIIQVQ</sequence>
<protein>
    <submittedName>
        <fullName evidence="1">Ribonuclease H protein</fullName>
    </submittedName>
</protein>
<evidence type="ECO:0000313" key="1">
    <source>
        <dbReference type="EMBL" id="QHN77356.1"/>
    </source>
</evidence>
<dbReference type="EMBL" id="CP031001">
    <property type="protein sequence ID" value="QHN77356.1"/>
    <property type="molecule type" value="Genomic_DNA"/>
</dbReference>
<dbReference type="AlphaFoldDB" id="A0A6B9V6N4"/>
<gene>
    <name evidence="1" type="ORF">DS421_19g651960</name>
</gene>
<accession>A0A6B9V6N4</accession>